<dbReference type="Proteomes" id="UP001229421">
    <property type="component" value="Unassembled WGS sequence"/>
</dbReference>
<protein>
    <submittedName>
        <fullName evidence="1">Uncharacterized protein</fullName>
    </submittedName>
</protein>
<dbReference type="AlphaFoldDB" id="A0AAD8LFR3"/>
<reference evidence="1" key="1">
    <citation type="journal article" date="2023" name="bioRxiv">
        <title>Improved chromosome-level genome assembly for marigold (Tagetes erecta).</title>
        <authorList>
            <person name="Jiang F."/>
            <person name="Yuan L."/>
            <person name="Wang S."/>
            <person name="Wang H."/>
            <person name="Xu D."/>
            <person name="Wang A."/>
            <person name="Fan W."/>
        </authorList>
    </citation>
    <scope>NUCLEOTIDE SEQUENCE</scope>
    <source>
        <strain evidence="1">WSJ</strain>
        <tissue evidence="1">Leaf</tissue>
    </source>
</reference>
<name>A0AAD8LFR3_TARER</name>
<comment type="caution">
    <text evidence="1">The sequence shown here is derived from an EMBL/GenBank/DDBJ whole genome shotgun (WGS) entry which is preliminary data.</text>
</comment>
<dbReference type="EMBL" id="JAUHHV010000001">
    <property type="protein sequence ID" value="KAK1441359.1"/>
    <property type="molecule type" value="Genomic_DNA"/>
</dbReference>
<organism evidence="1 2">
    <name type="scientific">Tagetes erecta</name>
    <name type="common">African marigold</name>
    <dbReference type="NCBI Taxonomy" id="13708"/>
    <lineage>
        <taxon>Eukaryota</taxon>
        <taxon>Viridiplantae</taxon>
        <taxon>Streptophyta</taxon>
        <taxon>Embryophyta</taxon>
        <taxon>Tracheophyta</taxon>
        <taxon>Spermatophyta</taxon>
        <taxon>Magnoliopsida</taxon>
        <taxon>eudicotyledons</taxon>
        <taxon>Gunneridae</taxon>
        <taxon>Pentapetalae</taxon>
        <taxon>asterids</taxon>
        <taxon>campanulids</taxon>
        <taxon>Asterales</taxon>
        <taxon>Asteraceae</taxon>
        <taxon>Asteroideae</taxon>
        <taxon>Heliantheae alliance</taxon>
        <taxon>Tageteae</taxon>
        <taxon>Tagetes</taxon>
    </lineage>
</organism>
<evidence type="ECO:0000313" key="2">
    <source>
        <dbReference type="Proteomes" id="UP001229421"/>
    </source>
</evidence>
<keyword evidence="2" id="KW-1185">Reference proteome</keyword>
<evidence type="ECO:0000313" key="1">
    <source>
        <dbReference type="EMBL" id="KAK1441359.1"/>
    </source>
</evidence>
<accession>A0AAD8LFR3</accession>
<sequence>MLWLRFYLKIVKTEPSTPLNLIGEDDDVEVHKVEDVDEKDCGDDPFDIGTDDAFYVVKYLGEDGATLLQLFAVLRTSSFVIDLLDEMRCKDSITKPWELVLNFTKRSIYIKEICFTGNDGGDGRK</sequence>
<proteinExistence type="predicted"/>
<gene>
    <name evidence="1" type="ORF">QVD17_07209</name>
</gene>